<evidence type="ECO:0000256" key="4">
    <source>
        <dbReference type="ARBA" id="ARBA00022801"/>
    </source>
</evidence>
<evidence type="ECO:0000256" key="2">
    <source>
        <dbReference type="ARBA" id="ARBA00009559"/>
    </source>
</evidence>
<comment type="subcellular location">
    <subcellularLocation>
        <location evidence="1">Golgi apparatus membrane</location>
        <topology evidence="1">Single-pass type II membrane protein</topology>
    </subcellularLocation>
</comment>
<dbReference type="InterPro" id="IPR026071">
    <property type="entry name" value="Glyco_Hydrolase_99"/>
</dbReference>
<keyword evidence="7" id="KW-0333">Golgi apparatus</keyword>
<sequence>MPQICLHLEPYKNRNVSTIVSDLKYIYEKGYTSHPAYYHVSVNQYDDGKLLPVVYVYDSYIIKPSEWKKILQPNDEETTIRNKMYNVHMIGLLLETNDCRILYESGFNGGYTYFVGHGISKAR</sequence>
<protein>
    <submittedName>
        <fullName evidence="9">Uncharacterized protein</fullName>
    </submittedName>
</protein>
<evidence type="ECO:0000256" key="6">
    <source>
        <dbReference type="ARBA" id="ARBA00022989"/>
    </source>
</evidence>
<keyword evidence="8" id="KW-0472">Membrane</keyword>
<reference evidence="9 10" key="1">
    <citation type="submission" date="2018-11" db="EMBL/GenBank/DDBJ databases">
        <authorList>
            <consortium name="Pathogen Informatics"/>
        </authorList>
    </citation>
    <scope>NUCLEOTIDE SEQUENCE [LARGE SCALE GENOMIC DNA]</scope>
    <source>
        <strain>Denwood</strain>
        <strain evidence="10">Zambia</strain>
    </source>
</reference>
<keyword evidence="4" id="KW-0378">Hydrolase</keyword>
<evidence type="ECO:0000256" key="7">
    <source>
        <dbReference type="ARBA" id="ARBA00023034"/>
    </source>
</evidence>
<evidence type="ECO:0000256" key="5">
    <source>
        <dbReference type="ARBA" id="ARBA00022968"/>
    </source>
</evidence>
<organism evidence="9 10">
    <name type="scientific">Schistosoma mattheei</name>
    <dbReference type="NCBI Taxonomy" id="31246"/>
    <lineage>
        <taxon>Eukaryota</taxon>
        <taxon>Metazoa</taxon>
        <taxon>Spiralia</taxon>
        <taxon>Lophotrochozoa</taxon>
        <taxon>Platyhelminthes</taxon>
        <taxon>Trematoda</taxon>
        <taxon>Digenea</taxon>
        <taxon>Strigeidida</taxon>
        <taxon>Schistosomatoidea</taxon>
        <taxon>Schistosomatidae</taxon>
        <taxon>Schistosoma</taxon>
    </lineage>
</organism>
<dbReference type="PANTHER" id="PTHR13572:SF4">
    <property type="entry name" value="RE57134P"/>
    <property type="match status" value="1"/>
</dbReference>
<dbReference type="AlphaFoldDB" id="A0A183P5K6"/>
<dbReference type="EMBL" id="UZAL01029876">
    <property type="protein sequence ID" value="VDP50891.1"/>
    <property type="molecule type" value="Genomic_DNA"/>
</dbReference>
<name>A0A183P5K6_9TREM</name>
<evidence type="ECO:0000256" key="3">
    <source>
        <dbReference type="ARBA" id="ARBA00022692"/>
    </source>
</evidence>
<keyword evidence="3" id="KW-0812">Transmembrane</keyword>
<evidence type="ECO:0000313" key="10">
    <source>
        <dbReference type="Proteomes" id="UP000269396"/>
    </source>
</evidence>
<dbReference type="PANTHER" id="PTHR13572">
    <property type="entry name" value="ENDO-ALPHA-1,2-MANNOSIDASE"/>
    <property type="match status" value="1"/>
</dbReference>
<dbReference type="Pfam" id="PF16317">
    <property type="entry name" value="Glyco_hydro_99"/>
    <property type="match status" value="1"/>
</dbReference>
<keyword evidence="10" id="KW-1185">Reference proteome</keyword>
<proteinExistence type="inferred from homology"/>
<comment type="similarity">
    <text evidence="2">Belongs to the glycosyl hydrolase 99 family.</text>
</comment>
<keyword evidence="5" id="KW-0735">Signal-anchor</keyword>
<evidence type="ECO:0000256" key="8">
    <source>
        <dbReference type="ARBA" id="ARBA00023136"/>
    </source>
</evidence>
<dbReference type="GO" id="GO:0004559">
    <property type="term" value="F:alpha-mannosidase activity"/>
    <property type="evidence" value="ECO:0007669"/>
    <property type="project" value="TreeGrafter"/>
</dbReference>
<gene>
    <name evidence="9" type="ORF">SMTD_LOCUS9642</name>
</gene>
<dbReference type="STRING" id="31246.A0A183P5K6"/>
<keyword evidence="6" id="KW-1133">Transmembrane helix</keyword>
<dbReference type="Gene3D" id="3.20.20.80">
    <property type="entry name" value="Glycosidases"/>
    <property type="match status" value="1"/>
</dbReference>
<evidence type="ECO:0000313" key="9">
    <source>
        <dbReference type="EMBL" id="VDP50891.1"/>
    </source>
</evidence>
<dbReference type="GO" id="GO:0000139">
    <property type="term" value="C:Golgi membrane"/>
    <property type="evidence" value="ECO:0007669"/>
    <property type="project" value="UniProtKB-SubCell"/>
</dbReference>
<accession>A0A183P5K6</accession>
<evidence type="ECO:0000256" key="1">
    <source>
        <dbReference type="ARBA" id="ARBA00004323"/>
    </source>
</evidence>
<dbReference type="Proteomes" id="UP000269396">
    <property type="component" value="Unassembled WGS sequence"/>
</dbReference>